<reference evidence="1" key="1">
    <citation type="submission" date="2021-06" db="EMBL/GenBank/DDBJ databases">
        <authorList>
            <person name="Kallberg Y."/>
            <person name="Tangrot J."/>
            <person name="Rosling A."/>
        </authorList>
    </citation>
    <scope>NUCLEOTIDE SEQUENCE</scope>
    <source>
        <strain evidence="1">MA461A</strain>
    </source>
</reference>
<dbReference type="EMBL" id="CAJVQC010029351">
    <property type="protein sequence ID" value="CAG8742416.1"/>
    <property type="molecule type" value="Genomic_DNA"/>
</dbReference>
<organism evidence="1 2">
    <name type="scientific">Racocetra persica</name>
    <dbReference type="NCBI Taxonomy" id="160502"/>
    <lineage>
        <taxon>Eukaryota</taxon>
        <taxon>Fungi</taxon>
        <taxon>Fungi incertae sedis</taxon>
        <taxon>Mucoromycota</taxon>
        <taxon>Glomeromycotina</taxon>
        <taxon>Glomeromycetes</taxon>
        <taxon>Diversisporales</taxon>
        <taxon>Gigasporaceae</taxon>
        <taxon>Racocetra</taxon>
    </lineage>
</organism>
<gene>
    <name evidence="1" type="ORF">RPERSI_LOCUS13287</name>
</gene>
<keyword evidence="2" id="KW-1185">Reference proteome</keyword>
<dbReference type="Proteomes" id="UP000789920">
    <property type="component" value="Unassembled WGS sequence"/>
</dbReference>
<evidence type="ECO:0000313" key="2">
    <source>
        <dbReference type="Proteomes" id="UP000789920"/>
    </source>
</evidence>
<feature type="non-terminal residue" evidence="1">
    <location>
        <position position="1"/>
    </location>
</feature>
<accession>A0ACA9QA14</accession>
<protein>
    <submittedName>
        <fullName evidence="1">36936_t:CDS:1</fullName>
    </submittedName>
</protein>
<name>A0ACA9QA14_9GLOM</name>
<evidence type="ECO:0000313" key="1">
    <source>
        <dbReference type="EMBL" id="CAG8742416.1"/>
    </source>
</evidence>
<proteinExistence type="predicted"/>
<sequence length="85" mass="9569">TTLAKDILGIVIISIQIHNLMTISEDKEENLEIENKFEQLANLQRVDGLQEAESIFIFVAVAKEEDDFSEGCLQLALMLDFTQPS</sequence>
<comment type="caution">
    <text evidence="1">The sequence shown here is derived from an EMBL/GenBank/DDBJ whole genome shotgun (WGS) entry which is preliminary data.</text>
</comment>